<sequence>MNYTRKFTTLALSTMMAGLIVSGTQIVYADETVPVTDPPHHRPHGNHHQHGGITKDAAHLLGMERQDLLKEWQKGKTLVQIAQTQKGWNEETFIQKLSDIELKKIDAAIKSGKISKEQGILIKKKLPGKLKNVLNHKHGNHHERIPGTFSHL</sequence>
<evidence type="ECO:0000313" key="3">
    <source>
        <dbReference type="Proteomes" id="UP000186666"/>
    </source>
</evidence>
<keyword evidence="1" id="KW-0732">Signal</keyword>
<organism evidence="2 3">
    <name type="scientific">Paenibacillus macquariensis</name>
    <dbReference type="NCBI Taxonomy" id="948756"/>
    <lineage>
        <taxon>Bacteria</taxon>
        <taxon>Bacillati</taxon>
        <taxon>Bacillota</taxon>
        <taxon>Bacilli</taxon>
        <taxon>Bacillales</taxon>
        <taxon>Paenibacillaceae</taxon>
        <taxon>Paenibacillus</taxon>
    </lineage>
</organism>
<gene>
    <name evidence="2" type="ORF">SAMN05421578_11841</name>
</gene>
<comment type="caution">
    <text evidence="2">The sequence shown here is derived from an EMBL/GenBank/DDBJ whole genome shotgun (WGS) entry which is preliminary data.</text>
</comment>
<dbReference type="RefSeq" id="WP_068588265.1">
    <property type="nucleotide sequence ID" value="NZ_FTNK01000018.1"/>
</dbReference>
<keyword evidence="3" id="KW-1185">Reference proteome</keyword>
<feature type="signal peptide" evidence="1">
    <location>
        <begin position="1"/>
        <end position="29"/>
    </location>
</feature>
<protein>
    <submittedName>
        <fullName evidence="2">Uncharacterized protein</fullName>
    </submittedName>
</protein>
<proteinExistence type="predicted"/>
<dbReference type="Proteomes" id="UP000186666">
    <property type="component" value="Unassembled WGS sequence"/>
</dbReference>
<feature type="chain" id="PRO_5045188136" evidence="1">
    <location>
        <begin position="30"/>
        <end position="152"/>
    </location>
</feature>
<evidence type="ECO:0000313" key="2">
    <source>
        <dbReference type="EMBL" id="SIR54984.1"/>
    </source>
</evidence>
<dbReference type="EMBL" id="FTNK01000018">
    <property type="protein sequence ID" value="SIR54984.1"/>
    <property type="molecule type" value="Genomic_DNA"/>
</dbReference>
<accession>A0ABY1KBD4</accession>
<name>A0ABY1KBD4_9BACL</name>
<reference evidence="2 3" key="1">
    <citation type="submission" date="2017-01" db="EMBL/GenBank/DDBJ databases">
        <authorList>
            <person name="Varghese N."/>
            <person name="Submissions S."/>
        </authorList>
    </citation>
    <scope>NUCLEOTIDE SEQUENCE [LARGE SCALE GENOMIC DNA]</scope>
    <source>
        <strain evidence="2 3">ATCC 23464</strain>
    </source>
</reference>
<evidence type="ECO:0000256" key="1">
    <source>
        <dbReference type="SAM" id="SignalP"/>
    </source>
</evidence>